<feature type="domain" description="Type I restriction modification DNA specificity" evidence="5">
    <location>
        <begin position="23"/>
        <end position="198"/>
    </location>
</feature>
<protein>
    <submittedName>
        <fullName evidence="6">Restriction endonuclease subunit S</fullName>
    </submittedName>
</protein>
<comment type="caution">
    <text evidence="6">The sequence shown here is derived from an EMBL/GenBank/DDBJ whole genome shotgun (WGS) entry which is preliminary data.</text>
</comment>
<dbReference type="InterPro" id="IPR052021">
    <property type="entry name" value="Type-I_RS_S_subunit"/>
</dbReference>
<accession>A0A368N901</accession>
<comment type="similarity">
    <text evidence="1">Belongs to the type-I restriction system S methylase family.</text>
</comment>
<dbReference type="CDD" id="cd17273">
    <property type="entry name" value="RMtype1_S_EcoJA69PI-TRD1-CR1_like"/>
    <property type="match status" value="1"/>
</dbReference>
<keyword evidence="3" id="KW-0238">DNA-binding</keyword>
<dbReference type="InterPro" id="IPR000055">
    <property type="entry name" value="Restrct_endonuc_typeI_TRD"/>
</dbReference>
<evidence type="ECO:0000256" key="3">
    <source>
        <dbReference type="ARBA" id="ARBA00023125"/>
    </source>
</evidence>
<dbReference type="GO" id="GO:0004519">
    <property type="term" value="F:endonuclease activity"/>
    <property type="evidence" value="ECO:0007669"/>
    <property type="project" value="UniProtKB-KW"/>
</dbReference>
<dbReference type="InterPro" id="IPR044946">
    <property type="entry name" value="Restrct_endonuc_typeI_TRD_sf"/>
</dbReference>
<keyword evidence="2" id="KW-0680">Restriction system</keyword>
<feature type="compositionally biased region" description="Basic and acidic residues" evidence="4">
    <location>
        <begin position="1"/>
        <end position="15"/>
    </location>
</feature>
<dbReference type="Proteomes" id="UP000252189">
    <property type="component" value="Unassembled WGS sequence"/>
</dbReference>
<feature type="domain" description="Type I restriction modification DNA specificity" evidence="5">
    <location>
        <begin position="227"/>
        <end position="406"/>
    </location>
</feature>
<name>A0A368N901_9EURY</name>
<keyword evidence="6" id="KW-0255">Endonuclease</keyword>
<proteinExistence type="inferred from homology"/>
<evidence type="ECO:0000259" key="5">
    <source>
        <dbReference type="Pfam" id="PF01420"/>
    </source>
</evidence>
<evidence type="ECO:0000256" key="1">
    <source>
        <dbReference type="ARBA" id="ARBA00010923"/>
    </source>
</evidence>
<dbReference type="Gene3D" id="3.90.220.20">
    <property type="entry name" value="DNA methylase specificity domains"/>
    <property type="match status" value="2"/>
</dbReference>
<reference evidence="6 7" key="1">
    <citation type="submission" date="2018-07" db="EMBL/GenBank/DDBJ databases">
        <title>Genome sequences of Haloplanus salinus JCM 18368T.</title>
        <authorList>
            <person name="Kim Y.B."/>
            <person name="Roh S.W."/>
        </authorList>
    </citation>
    <scope>NUCLEOTIDE SEQUENCE [LARGE SCALE GENOMIC DNA]</scope>
    <source>
        <strain evidence="6 7">JCM 18368</strain>
    </source>
</reference>
<sequence>MTKEQYELEDSKIDQNPENDPSVDWEMKELEDVADLNPGSINDEGFNFEEIQYLDISSTGKGFIEELSDYSIEEAPSRAKRTVKTGDTVLSRVRPIREQFTLVQDPPMNLVVSTGFAVLRAKEGIDEKYLYYAATTPEMIMWMDNHTSGSAYPAVNLSTLKHAEIPVPSVTTQKKIGEILHKIDLKIEVNKQINDILEEMVQVLFKAWFVDFESYEDFKQSGLGEIPEGFEVCQIGDVCSTRGGGTPSTDIDDYWGGDNLWLTPKEVTSLNSKIAFDTERKVSDEGLNNSSTAIMPEKSVLLTSRATVGEVVVNREPMGTNQGFICIQPNDRVEPYYLACLVENKRPEIENRASGSTYDEISQTSFNGIQVAIPPKEDIEEFEDKVEEIYEDIYTRELENRRLEELRDTLLPKLMSGEIRVNDIELDELEVDSEV</sequence>
<dbReference type="PANTHER" id="PTHR30408:SF13">
    <property type="entry name" value="TYPE I RESTRICTION ENZYME HINDI SPECIFICITY SUBUNIT"/>
    <property type="match status" value="1"/>
</dbReference>
<dbReference type="AlphaFoldDB" id="A0A368N901"/>
<dbReference type="OrthoDB" id="307595at2157"/>
<evidence type="ECO:0000313" key="6">
    <source>
        <dbReference type="EMBL" id="RCU47008.1"/>
    </source>
</evidence>
<dbReference type="PANTHER" id="PTHR30408">
    <property type="entry name" value="TYPE-1 RESTRICTION ENZYME ECOKI SPECIFICITY PROTEIN"/>
    <property type="match status" value="1"/>
</dbReference>
<dbReference type="Gene3D" id="1.10.287.1120">
    <property type="entry name" value="Bipartite methylase S protein"/>
    <property type="match status" value="1"/>
</dbReference>
<dbReference type="SUPFAM" id="SSF116734">
    <property type="entry name" value="DNA methylase specificity domain"/>
    <property type="match status" value="2"/>
</dbReference>
<evidence type="ECO:0000256" key="2">
    <source>
        <dbReference type="ARBA" id="ARBA00022747"/>
    </source>
</evidence>
<keyword evidence="7" id="KW-1185">Reference proteome</keyword>
<dbReference type="GO" id="GO:0003677">
    <property type="term" value="F:DNA binding"/>
    <property type="evidence" value="ECO:0007669"/>
    <property type="project" value="UniProtKB-KW"/>
</dbReference>
<dbReference type="GO" id="GO:0009307">
    <property type="term" value="P:DNA restriction-modification system"/>
    <property type="evidence" value="ECO:0007669"/>
    <property type="project" value="UniProtKB-KW"/>
</dbReference>
<gene>
    <name evidence="6" type="ORF">DU504_06635</name>
</gene>
<dbReference type="Pfam" id="PF01420">
    <property type="entry name" value="Methylase_S"/>
    <property type="match status" value="2"/>
</dbReference>
<feature type="region of interest" description="Disordered" evidence="4">
    <location>
        <begin position="1"/>
        <end position="22"/>
    </location>
</feature>
<evidence type="ECO:0000313" key="7">
    <source>
        <dbReference type="Proteomes" id="UP000252189"/>
    </source>
</evidence>
<keyword evidence="6" id="KW-0540">Nuclease</keyword>
<dbReference type="CDD" id="cd16961">
    <property type="entry name" value="RMtype1_S_TRD-CR_like"/>
    <property type="match status" value="1"/>
</dbReference>
<dbReference type="EMBL" id="QPHM01000001">
    <property type="protein sequence ID" value="RCU47008.1"/>
    <property type="molecule type" value="Genomic_DNA"/>
</dbReference>
<keyword evidence="6" id="KW-0378">Hydrolase</keyword>
<dbReference type="RefSeq" id="WP_114448558.1">
    <property type="nucleotide sequence ID" value="NZ_QPHM01000001.1"/>
</dbReference>
<organism evidence="6 7">
    <name type="scientific">Haloplanus salinus</name>
    <dbReference type="NCBI Taxonomy" id="1126245"/>
    <lineage>
        <taxon>Archaea</taxon>
        <taxon>Methanobacteriati</taxon>
        <taxon>Methanobacteriota</taxon>
        <taxon>Stenosarchaea group</taxon>
        <taxon>Halobacteria</taxon>
        <taxon>Halobacteriales</taxon>
        <taxon>Haloferacaceae</taxon>
        <taxon>Haloplanus</taxon>
    </lineage>
</organism>
<evidence type="ECO:0000256" key="4">
    <source>
        <dbReference type="SAM" id="MobiDB-lite"/>
    </source>
</evidence>